<comment type="subcellular location">
    <subcellularLocation>
        <location evidence="1">Membrane</location>
        <topology evidence="1">Multi-pass membrane protein</topology>
    </subcellularLocation>
</comment>
<dbReference type="Proteomes" id="UP000001106">
    <property type="component" value="Chromosome"/>
</dbReference>
<dbReference type="GO" id="GO:0016020">
    <property type="term" value="C:membrane"/>
    <property type="evidence" value="ECO:0007669"/>
    <property type="project" value="UniProtKB-SubCell"/>
</dbReference>
<evidence type="ECO:0000256" key="1">
    <source>
        <dbReference type="ARBA" id="ARBA00004141"/>
    </source>
</evidence>
<dbReference type="PANTHER" id="PTHR23531">
    <property type="entry name" value="QUINOLENE RESISTANCE PROTEIN NORA"/>
    <property type="match status" value="1"/>
</dbReference>
<evidence type="ECO:0000256" key="5">
    <source>
        <dbReference type="SAM" id="Phobius"/>
    </source>
</evidence>
<dbReference type="eggNOG" id="arCOG00130">
    <property type="taxonomic scope" value="Archaea"/>
</dbReference>
<gene>
    <name evidence="7" type="ordered locus">Maeo_1318</name>
</gene>
<keyword evidence="8" id="KW-1185">Reference proteome</keyword>
<dbReference type="PANTHER" id="PTHR23531:SF1">
    <property type="entry name" value="QUINOLENE RESISTANCE PROTEIN NORA"/>
    <property type="match status" value="1"/>
</dbReference>
<dbReference type="GO" id="GO:0022857">
    <property type="term" value="F:transmembrane transporter activity"/>
    <property type="evidence" value="ECO:0007669"/>
    <property type="project" value="InterPro"/>
</dbReference>
<feature type="transmembrane region" description="Helical" evidence="5">
    <location>
        <begin position="343"/>
        <end position="364"/>
    </location>
</feature>
<feature type="transmembrane region" description="Helical" evidence="5">
    <location>
        <begin position="102"/>
        <end position="120"/>
    </location>
</feature>
<feature type="transmembrane region" description="Helical" evidence="5">
    <location>
        <begin position="281"/>
        <end position="299"/>
    </location>
</feature>
<dbReference type="HOGENOM" id="CLU_001265_10_14_2"/>
<dbReference type="InterPro" id="IPR020846">
    <property type="entry name" value="MFS_dom"/>
</dbReference>
<feature type="transmembrane region" description="Helical" evidence="5">
    <location>
        <begin position="127"/>
        <end position="149"/>
    </location>
</feature>
<feature type="domain" description="Major facilitator superfamily (MFS) profile" evidence="6">
    <location>
        <begin position="3"/>
        <end position="398"/>
    </location>
</feature>
<dbReference type="SUPFAM" id="SSF103473">
    <property type="entry name" value="MFS general substrate transporter"/>
    <property type="match status" value="1"/>
</dbReference>
<feature type="transmembrane region" description="Helical" evidence="5">
    <location>
        <begin position="219"/>
        <end position="244"/>
    </location>
</feature>
<dbReference type="Gene3D" id="1.20.1250.20">
    <property type="entry name" value="MFS general substrate transporter like domains"/>
    <property type="match status" value="1"/>
</dbReference>
<feature type="transmembrane region" description="Helical" evidence="5">
    <location>
        <begin position="39"/>
        <end position="57"/>
    </location>
</feature>
<sequence>METVIILWITTFITMLGIGLIAPLMSIYAKSLGASNLDIGLIFGSFAIARTIAQMPVGSLSDKYGKKIFILIGTFFCGIFTLSYAFVASVIGLIFVRVLNGVFSSFITPVAGAYVASIAPREKLGEYMGLFSSAIALGFATGPLIGGFLAEWYGLTTPFYFCGAITFFAFIVSYFKLKNIMVNENGDFQYTDKLLFYKRDNLQNYKQKLISFEFLKNKYFLASYIMNTTYMATTAGVVGYLAIYAHGFNIGLGEVGFLIASTNLVMGILQRAFGKIYDKKGNILIIIGLIIASVGVWSLSESYSFLTMLGALMIMAVGNAIYTPAINALSMKEILSHKKGSAMGFFTTSLNIGMFIGAVVLGFVADYVGLSNMYKFAVISSFIICSMAYLAIVKEDKKKIERRDRK</sequence>
<protein>
    <submittedName>
        <fullName evidence="7">Major facilitator superfamily MFS_1</fullName>
    </submittedName>
</protein>
<evidence type="ECO:0000256" key="2">
    <source>
        <dbReference type="ARBA" id="ARBA00022692"/>
    </source>
</evidence>
<dbReference type="InterPro" id="IPR052714">
    <property type="entry name" value="MFS_Exporter"/>
</dbReference>
<dbReference type="EMBL" id="CP000743">
    <property type="protein sequence ID" value="ABR56894.1"/>
    <property type="molecule type" value="Genomic_DNA"/>
</dbReference>
<feature type="transmembrane region" description="Helical" evidence="5">
    <location>
        <begin position="305"/>
        <end position="322"/>
    </location>
</feature>
<dbReference type="CDD" id="cd17325">
    <property type="entry name" value="MFS_MdtG_SLC18_like"/>
    <property type="match status" value="1"/>
</dbReference>
<proteinExistence type="predicted"/>
<keyword evidence="4 5" id="KW-0472">Membrane</keyword>
<reference evidence="7" key="1">
    <citation type="submission" date="2007-06" db="EMBL/GenBank/DDBJ databases">
        <title>Complete sequence of Methanococcus aeolicus Nankai-3.</title>
        <authorList>
            <consortium name="US DOE Joint Genome Institute"/>
            <person name="Copeland A."/>
            <person name="Lucas S."/>
            <person name="Lapidus A."/>
            <person name="Barry K."/>
            <person name="Glavina del Rio T."/>
            <person name="Dalin E."/>
            <person name="Tice H."/>
            <person name="Pitluck S."/>
            <person name="Chain P."/>
            <person name="Malfatti S."/>
            <person name="Shin M."/>
            <person name="Vergez L."/>
            <person name="Schmutz J."/>
            <person name="Larimer F."/>
            <person name="Land M."/>
            <person name="Hauser L."/>
            <person name="Kyrpides N."/>
            <person name="Lykidis A."/>
            <person name="Sieprawska-Lupa M."/>
            <person name="Whitman W.B."/>
            <person name="Richardson P."/>
        </authorList>
    </citation>
    <scope>NUCLEOTIDE SEQUENCE [LARGE SCALE GENOMIC DNA]</scope>
    <source>
        <strain evidence="7">Nankai-3</strain>
    </source>
</reference>
<dbReference type="STRING" id="419665.Maeo_1318"/>
<dbReference type="InterPro" id="IPR001958">
    <property type="entry name" value="Tet-R_TetA/multi-R_MdtG-like"/>
</dbReference>
<evidence type="ECO:0000313" key="7">
    <source>
        <dbReference type="EMBL" id="ABR56894.1"/>
    </source>
</evidence>
<name>A6UWM2_META3</name>
<dbReference type="Pfam" id="PF07690">
    <property type="entry name" value="MFS_1"/>
    <property type="match status" value="1"/>
</dbReference>
<dbReference type="InterPro" id="IPR036259">
    <property type="entry name" value="MFS_trans_sf"/>
</dbReference>
<dbReference type="InterPro" id="IPR011701">
    <property type="entry name" value="MFS"/>
</dbReference>
<evidence type="ECO:0000313" key="8">
    <source>
        <dbReference type="Proteomes" id="UP000001106"/>
    </source>
</evidence>
<dbReference type="KEGG" id="mae:Maeo_1318"/>
<organism evidence="7 8">
    <name type="scientific">Methanococcus aeolicus (strain ATCC BAA-1280 / DSM 17508 / OCM 812 / Nankai-3)</name>
    <dbReference type="NCBI Taxonomy" id="419665"/>
    <lineage>
        <taxon>Archaea</taxon>
        <taxon>Methanobacteriati</taxon>
        <taxon>Methanobacteriota</taxon>
        <taxon>Methanomada group</taxon>
        <taxon>Methanococci</taxon>
        <taxon>Methanococcales</taxon>
        <taxon>Methanococcaceae</taxon>
        <taxon>Methanococcus</taxon>
    </lineage>
</organism>
<dbReference type="AlphaFoldDB" id="A6UWM2"/>
<evidence type="ECO:0000259" key="6">
    <source>
        <dbReference type="PROSITE" id="PS50850"/>
    </source>
</evidence>
<evidence type="ECO:0000256" key="4">
    <source>
        <dbReference type="ARBA" id="ARBA00023136"/>
    </source>
</evidence>
<feature type="transmembrane region" description="Helical" evidence="5">
    <location>
        <begin position="5"/>
        <end position="27"/>
    </location>
</feature>
<feature type="transmembrane region" description="Helical" evidence="5">
    <location>
        <begin position="155"/>
        <end position="175"/>
    </location>
</feature>
<feature type="transmembrane region" description="Helical" evidence="5">
    <location>
        <begin position="376"/>
        <end position="393"/>
    </location>
</feature>
<keyword evidence="2 5" id="KW-0812">Transmembrane</keyword>
<feature type="transmembrane region" description="Helical" evidence="5">
    <location>
        <begin position="250"/>
        <end position="269"/>
    </location>
</feature>
<feature type="transmembrane region" description="Helical" evidence="5">
    <location>
        <begin position="69"/>
        <end position="96"/>
    </location>
</feature>
<evidence type="ECO:0000256" key="3">
    <source>
        <dbReference type="ARBA" id="ARBA00022989"/>
    </source>
</evidence>
<accession>A6UWM2</accession>
<dbReference type="PRINTS" id="PR01035">
    <property type="entry name" value="TCRTETA"/>
</dbReference>
<dbReference type="PROSITE" id="PS50850">
    <property type="entry name" value="MFS"/>
    <property type="match status" value="1"/>
</dbReference>
<keyword evidence="3 5" id="KW-1133">Transmembrane helix</keyword>